<evidence type="ECO:0000313" key="5">
    <source>
        <dbReference type="EnsemblMetazoa" id="XP_030836578"/>
    </source>
</evidence>
<evidence type="ECO:0000259" key="4">
    <source>
        <dbReference type="PROSITE" id="PS51186"/>
    </source>
</evidence>
<dbReference type="Proteomes" id="UP000007110">
    <property type="component" value="Unassembled WGS sequence"/>
</dbReference>
<dbReference type="EnsemblMetazoa" id="XM_030980718">
    <property type="protein sequence ID" value="XP_030836578"/>
    <property type="gene ID" value="LOC100891642"/>
</dbReference>
<comment type="similarity">
    <text evidence="1">Belongs to the acetyltransferase family.</text>
</comment>
<dbReference type="CDD" id="cd04301">
    <property type="entry name" value="NAT_SF"/>
    <property type="match status" value="1"/>
</dbReference>
<keyword evidence="2" id="KW-0808">Transferase</keyword>
<dbReference type="OrthoDB" id="7305308at2759"/>
<keyword evidence="3" id="KW-0012">Acyltransferase</keyword>
<dbReference type="InParanoid" id="A0A7M7NHR0"/>
<evidence type="ECO:0000313" key="6">
    <source>
        <dbReference type="Proteomes" id="UP000007110"/>
    </source>
</evidence>
<dbReference type="InterPro" id="IPR000182">
    <property type="entry name" value="GNAT_dom"/>
</dbReference>
<dbReference type="AlphaFoldDB" id="A0A7M7NHR0"/>
<protein>
    <recommendedName>
        <fullName evidence="4">N-acetyltransferase domain-containing protein</fullName>
    </recommendedName>
</protein>
<proteinExistence type="inferred from homology"/>
<dbReference type="PANTHER" id="PTHR10545:SF29">
    <property type="entry name" value="GH14572P-RELATED"/>
    <property type="match status" value="1"/>
</dbReference>
<keyword evidence="6" id="KW-1185">Reference proteome</keyword>
<dbReference type="RefSeq" id="XP_030836578.1">
    <property type="nucleotide sequence ID" value="XM_030980718.1"/>
</dbReference>
<evidence type="ECO:0000256" key="2">
    <source>
        <dbReference type="ARBA" id="ARBA00022679"/>
    </source>
</evidence>
<evidence type="ECO:0000256" key="3">
    <source>
        <dbReference type="ARBA" id="ARBA00023315"/>
    </source>
</evidence>
<sequence>MGRFESRLATSTDESTLYDILYEYVIEQNLGEEFTNSQQNFINHFNLGHFSALLTEVIDETECKREVIGCAFLSFPYNYIAGRACFLHCCYVKPAFRDHGLQPELIKLAKKVSVDKGTRASVMTVCGKDGTFESALEAEGGINMTTMPSGPGDFWEMQNHSTIPEFSDDDYVIREGTPEDLDDVYALCEKLIEYEKVEEFVSNTKEEFVSDGGVDEALYGTVILEHRRRVDDHEDTVIHDIIGCVQYSKMYHALKGNTYYLQGLYIEPGHKGKGLGKALVQAALQICKDRNGDGFIFMIMTENIVSQSLFKSLKGINMTQSKHNVTSYLLR</sequence>
<reference evidence="6" key="1">
    <citation type="submission" date="2015-02" db="EMBL/GenBank/DDBJ databases">
        <title>Genome sequencing for Strongylocentrotus purpuratus.</title>
        <authorList>
            <person name="Murali S."/>
            <person name="Liu Y."/>
            <person name="Vee V."/>
            <person name="English A."/>
            <person name="Wang M."/>
            <person name="Skinner E."/>
            <person name="Han Y."/>
            <person name="Muzny D.M."/>
            <person name="Worley K.C."/>
            <person name="Gibbs R.A."/>
        </authorList>
    </citation>
    <scope>NUCLEOTIDE SEQUENCE</scope>
</reference>
<dbReference type="Pfam" id="PF00583">
    <property type="entry name" value="Acetyltransf_1"/>
    <property type="match status" value="2"/>
</dbReference>
<dbReference type="InterPro" id="IPR051016">
    <property type="entry name" value="Diverse_Substrate_AcTransf"/>
</dbReference>
<dbReference type="GeneID" id="100891642"/>
<organism evidence="5 6">
    <name type="scientific">Strongylocentrotus purpuratus</name>
    <name type="common">Purple sea urchin</name>
    <dbReference type="NCBI Taxonomy" id="7668"/>
    <lineage>
        <taxon>Eukaryota</taxon>
        <taxon>Metazoa</taxon>
        <taxon>Echinodermata</taxon>
        <taxon>Eleutherozoa</taxon>
        <taxon>Echinozoa</taxon>
        <taxon>Echinoidea</taxon>
        <taxon>Euechinoidea</taxon>
        <taxon>Echinacea</taxon>
        <taxon>Camarodonta</taxon>
        <taxon>Echinidea</taxon>
        <taxon>Strongylocentrotidae</taxon>
        <taxon>Strongylocentrotus</taxon>
    </lineage>
</organism>
<reference evidence="5" key="2">
    <citation type="submission" date="2021-01" db="UniProtKB">
        <authorList>
            <consortium name="EnsemblMetazoa"/>
        </authorList>
    </citation>
    <scope>IDENTIFICATION</scope>
</reference>
<accession>A0A7M7NHR0</accession>
<dbReference type="FunFam" id="3.40.630.30:FF:000512">
    <property type="entry name" value="Uncharacterized protein"/>
    <property type="match status" value="1"/>
</dbReference>
<dbReference type="InterPro" id="IPR016181">
    <property type="entry name" value="Acyl_CoA_acyltransferase"/>
</dbReference>
<dbReference type="PROSITE" id="PS51186">
    <property type="entry name" value="GNAT"/>
    <property type="match status" value="1"/>
</dbReference>
<feature type="domain" description="N-acetyltransferase" evidence="4">
    <location>
        <begin position="171"/>
        <end position="331"/>
    </location>
</feature>
<dbReference type="OMA" id="DIIGCAF"/>
<evidence type="ECO:0000256" key="1">
    <source>
        <dbReference type="ARBA" id="ARBA00008694"/>
    </source>
</evidence>
<dbReference type="PANTHER" id="PTHR10545">
    <property type="entry name" value="DIAMINE N-ACETYLTRANSFERASE"/>
    <property type="match status" value="1"/>
</dbReference>
<dbReference type="Gene3D" id="3.40.630.30">
    <property type="match status" value="2"/>
</dbReference>
<dbReference type="SUPFAM" id="SSF55729">
    <property type="entry name" value="Acyl-CoA N-acyltransferases (Nat)"/>
    <property type="match status" value="2"/>
</dbReference>
<dbReference type="GO" id="GO:0008080">
    <property type="term" value="F:N-acetyltransferase activity"/>
    <property type="evidence" value="ECO:0000318"/>
    <property type="project" value="GO_Central"/>
</dbReference>
<dbReference type="KEGG" id="spu:100891642"/>
<name>A0A7M7NHR0_STRPU</name>
<dbReference type="FunFam" id="3.40.630.30:FF:000278">
    <property type="entry name" value="Uncharacterized protein"/>
    <property type="match status" value="1"/>
</dbReference>